<sequence length="423" mass="47633">MSRTLRLIGKISVAVLLVGALFSFAMFQGGFVSWFLFFAVLPVLLYQLGVLLYPISDWHVSRCLSRHTVRTGDRIQVTLTIKRSLPFPVYYCLCEEQFPDTLQQADNAAERYHSLADPSSRHRQRQMKRMLFPGFRRVIRLSYSITDIPRGEHVLPAVRIRTSDVFGMITKEHCFPVADELAAAPNKQPVMLSGAFNSAEHGSSKSHKAHLTHTTIAAGVREYVPGDSLSWIDWKQTARRNQIITKEFEQENSSDTVVALDASAASGNNTQAFEMAIELTLGLLQAVRQQTSEAGLFVAGKRTMYFPLRLSTGQQQAIRRHLTHLQPGGSESFSVLLQRRMQQAAPMANLFVVTTYIEPDLPDVISRLRQRQVKQMTLLFIQAAAWISQAEQDRVHQLRAAGIRVNVLTETELSQDLIEVRAV</sequence>
<feature type="transmembrane region" description="Helical" evidence="1">
    <location>
        <begin position="7"/>
        <end position="27"/>
    </location>
</feature>
<evidence type="ECO:0000313" key="4">
    <source>
        <dbReference type="Proteomes" id="UP001596620"/>
    </source>
</evidence>
<evidence type="ECO:0000313" key="3">
    <source>
        <dbReference type="EMBL" id="MFC7745907.1"/>
    </source>
</evidence>
<protein>
    <submittedName>
        <fullName evidence="3">DUF58 domain-containing protein</fullName>
    </submittedName>
</protein>
<dbReference type="EMBL" id="JBHTGR010000002">
    <property type="protein sequence ID" value="MFC7745907.1"/>
    <property type="molecule type" value="Genomic_DNA"/>
</dbReference>
<dbReference type="RefSeq" id="WP_382357386.1">
    <property type="nucleotide sequence ID" value="NZ_JBHTGR010000002.1"/>
</dbReference>
<dbReference type="PANTHER" id="PTHR34351">
    <property type="entry name" value="SLR1927 PROTEIN-RELATED"/>
    <property type="match status" value="1"/>
</dbReference>
<dbReference type="Proteomes" id="UP001596620">
    <property type="component" value="Unassembled WGS sequence"/>
</dbReference>
<feature type="transmembrane region" description="Helical" evidence="1">
    <location>
        <begin position="33"/>
        <end position="55"/>
    </location>
</feature>
<keyword evidence="1" id="KW-0812">Transmembrane</keyword>
<feature type="domain" description="DUF58" evidence="2">
    <location>
        <begin position="220"/>
        <end position="371"/>
    </location>
</feature>
<name>A0ABW2UUD2_9BACI</name>
<keyword evidence="1" id="KW-1133">Transmembrane helix</keyword>
<keyword evidence="1" id="KW-0472">Membrane</keyword>
<evidence type="ECO:0000259" key="2">
    <source>
        <dbReference type="Pfam" id="PF01882"/>
    </source>
</evidence>
<comment type="caution">
    <text evidence="3">The sequence shown here is derived from an EMBL/GenBank/DDBJ whole genome shotgun (WGS) entry which is preliminary data.</text>
</comment>
<organism evidence="3 4">
    <name type="scientific">Lentibacillus kimchii</name>
    <dbReference type="NCBI Taxonomy" id="1542911"/>
    <lineage>
        <taxon>Bacteria</taxon>
        <taxon>Bacillati</taxon>
        <taxon>Bacillota</taxon>
        <taxon>Bacilli</taxon>
        <taxon>Bacillales</taxon>
        <taxon>Bacillaceae</taxon>
        <taxon>Lentibacillus</taxon>
    </lineage>
</organism>
<gene>
    <name evidence="3" type="ORF">ACFQU8_01445</name>
</gene>
<dbReference type="PANTHER" id="PTHR34351:SF2">
    <property type="entry name" value="DUF58 DOMAIN-CONTAINING PROTEIN"/>
    <property type="match status" value="1"/>
</dbReference>
<dbReference type="Pfam" id="PF01882">
    <property type="entry name" value="DUF58"/>
    <property type="match status" value="1"/>
</dbReference>
<accession>A0ABW2UUD2</accession>
<reference evidence="4" key="1">
    <citation type="journal article" date="2019" name="Int. J. Syst. Evol. Microbiol.">
        <title>The Global Catalogue of Microorganisms (GCM) 10K type strain sequencing project: providing services to taxonomists for standard genome sequencing and annotation.</title>
        <authorList>
            <consortium name="The Broad Institute Genomics Platform"/>
            <consortium name="The Broad Institute Genome Sequencing Center for Infectious Disease"/>
            <person name="Wu L."/>
            <person name="Ma J."/>
        </authorList>
    </citation>
    <scope>NUCLEOTIDE SEQUENCE [LARGE SCALE GENOMIC DNA]</scope>
    <source>
        <strain evidence="4">JCM 30234</strain>
    </source>
</reference>
<dbReference type="InterPro" id="IPR002881">
    <property type="entry name" value="DUF58"/>
</dbReference>
<proteinExistence type="predicted"/>
<keyword evidence="4" id="KW-1185">Reference proteome</keyword>
<evidence type="ECO:0000256" key="1">
    <source>
        <dbReference type="SAM" id="Phobius"/>
    </source>
</evidence>